<dbReference type="AlphaFoldDB" id="A0A0F0L4B5"/>
<evidence type="ECO:0000259" key="4">
    <source>
        <dbReference type="Pfam" id="PF00534"/>
    </source>
</evidence>
<dbReference type="Pfam" id="PF00534">
    <property type="entry name" value="Glycos_transf_1"/>
    <property type="match status" value="1"/>
</dbReference>
<dbReference type="PANTHER" id="PTHR12526:SF510">
    <property type="entry name" value="D-INOSITOL 3-PHOSPHATE GLYCOSYLTRANSFERASE"/>
    <property type="match status" value="1"/>
</dbReference>
<dbReference type="InterPro" id="IPR028098">
    <property type="entry name" value="Glyco_trans_4-like_N"/>
</dbReference>
<dbReference type="SUPFAM" id="SSF53756">
    <property type="entry name" value="UDP-Glycosyltransferase/glycogen phosphorylase"/>
    <property type="match status" value="1"/>
</dbReference>
<feature type="domain" description="Glycosyl transferase family 1" evidence="4">
    <location>
        <begin position="220"/>
        <end position="379"/>
    </location>
</feature>
<evidence type="ECO:0000313" key="7">
    <source>
        <dbReference type="Proteomes" id="UP000033448"/>
    </source>
</evidence>
<keyword evidence="7" id="KW-1185">Reference proteome</keyword>
<keyword evidence="2 6" id="KW-0808">Transferase</keyword>
<proteinExistence type="predicted"/>
<gene>
    <name evidence="6" type="primary">epsD_2</name>
    <name evidence="6" type="ORF">RL72_01082</name>
</gene>
<evidence type="ECO:0000256" key="3">
    <source>
        <dbReference type="SAM" id="MobiDB-lite"/>
    </source>
</evidence>
<sequence length="405" mass="42602">MSSQRSDSALILGEDPLSVPERSTAPAPRVVHLAHTTVPGGAELGLARMLRADPPWRASILLPPDPAEDGAFAGVPESVPIHRIGVTQPHGASGASPAGAVAAGARLAAQAIATRRHPSFRRADLVVSNSTRAAAYGALAVAGTRAPFVVYLHDFTDRETLGGFGLRMMTRIVLPRADGVIANSQATLASAEPFLRAAALREVAVGASGLTGRARGEREPGPLRVGMLARIDPWKGQLLLLEAFAQAFPAGDEVLEFAGGAPFGHAGYADELRARARALGLADRVRLLGHVDDVERLLRRWDVGVQASLRAEPLGFNVLEYLDAGLATVVAGEGGPVEWVRDGGNGLVVAPRDARALAAALRRLGDDPGLRRRLGEAASRTPGLVTDHAVAEQHAEVYRRVLARR</sequence>
<dbReference type="GO" id="GO:0016757">
    <property type="term" value="F:glycosyltransferase activity"/>
    <property type="evidence" value="ECO:0007669"/>
    <property type="project" value="UniProtKB-KW"/>
</dbReference>
<dbReference type="EMBL" id="JYIT01000065">
    <property type="protein sequence ID" value="KJL26366.1"/>
    <property type="molecule type" value="Genomic_DNA"/>
</dbReference>
<name>A0A0F0L4B5_9MICO</name>
<evidence type="ECO:0000259" key="5">
    <source>
        <dbReference type="Pfam" id="PF13439"/>
    </source>
</evidence>
<comment type="caution">
    <text evidence="6">The sequence shown here is derived from an EMBL/GenBank/DDBJ whole genome shotgun (WGS) entry which is preliminary data.</text>
</comment>
<dbReference type="CDD" id="cd03801">
    <property type="entry name" value="GT4_PimA-like"/>
    <property type="match status" value="1"/>
</dbReference>
<dbReference type="Pfam" id="PF13439">
    <property type="entry name" value="Glyco_transf_4"/>
    <property type="match status" value="1"/>
</dbReference>
<feature type="region of interest" description="Disordered" evidence="3">
    <location>
        <begin position="1"/>
        <end position="24"/>
    </location>
</feature>
<evidence type="ECO:0000256" key="1">
    <source>
        <dbReference type="ARBA" id="ARBA00022676"/>
    </source>
</evidence>
<keyword evidence="1 6" id="KW-0328">Glycosyltransferase</keyword>
<dbReference type="PATRIC" id="fig|582680.7.peg.1120"/>
<dbReference type="RefSeq" id="WP_156156714.1">
    <property type="nucleotide sequence ID" value="NZ_JYIT01000065.1"/>
</dbReference>
<dbReference type="EC" id="2.4.-.-" evidence="6"/>
<evidence type="ECO:0000313" key="6">
    <source>
        <dbReference type="EMBL" id="KJL26366.1"/>
    </source>
</evidence>
<organism evidence="6 7">
    <name type="scientific">Microbacterium azadirachtae</name>
    <dbReference type="NCBI Taxonomy" id="582680"/>
    <lineage>
        <taxon>Bacteria</taxon>
        <taxon>Bacillati</taxon>
        <taxon>Actinomycetota</taxon>
        <taxon>Actinomycetes</taxon>
        <taxon>Micrococcales</taxon>
        <taxon>Microbacteriaceae</taxon>
        <taxon>Microbacterium</taxon>
    </lineage>
</organism>
<accession>A0A0F0L4B5</accession>
<dbReference type="InterPro" id="IPR001296">
    <property type="entry name" value="Glyco_trans_1"/>
</dbReference>
<dbReference type="Proteomes" id="UP000033448">
    <property type="component" value="Unassembled WGS sequence"/>
</dbReference>
<reference evidence="6 7" key="1">
    <citation type="submission" date="2015-02" db="EMBL/GenBank/DDBJ databases">
        <title>Draft genome sequences of ten Microbacterium spp. with emphasis on heavy metal contaminated environments.</title>
        <authorList>
            <person name="Corretto E."/>
        </authorList>
    </citation>
    <scope>NUCLEOTIDE SEQUENCE [LARGE SCALE GENOMIC DNA]</scope>
    <source>
        <strain evidence="6 7">DSM 23848</strain>
    </source>
</reference>
<dbReference type="OrthoDB" id="9814612at2"/>
<evidence type="ECO:0000256" key="2">
    <source>
        <dbReference type="ARBA" id="ARBA00022679"/>
    </source>
</evidence>
<dbReference type="Gene3D" id="3.40.50.2000">
    <property type="entry name" value="Glycogen Phosphorylase B"/>
    <property type="match status" value="2"/>
</dbReference>
<dbReference type="PANTHER" id="PTHR12526">
    <property type="entry name" value="GLYCOSYLTRANSFERASE"/>
    <property type="match status" value="1"/>
</dbReference>
<protein>
    <submittedName>
        <fullName evidence="6">Putative glycosyltransferase EpsD</fullName>
        <ecNumber evidence="6">2.4.-.-</ecNumber>
    </submittedName>
</protein>
<feature type="domain" description="Glycosyltransferase subfamily 4-like N-terminal" evidence="5">
    <location>
        <begin position="114"/>
        <end position="189"/>
    </location>
</feature>